<keyword evidence="3" id="KW-0732">Signal</keyword>
<dbReference type="PANTHER" id="PTHR11559">
    <property type="entry name" value="CARBOXYLESTERASE"/>
    <property type="match status" value="1"/>
</dbReference>
<dbReference type="Proteomes" id="UP000799436">
    <property type="component" value="Unassembled WGS sequence"/>
</dbReference>
<evidence type="ECO:0000313" key="5">
    <source>
        <dbReference type="EMBL" id="KAF2774348.1"/>
    </source>
</evidence>
<dbReference type="Gene3D" id="3.40.50.1820">
    <property type="entry name" value="alpha/beta hydrolase"/>
    <property type="match status" value="2"/>
</dbReference>
<evidence type="ECO:0000256" key="3">
    <source>
        <dbReference type="RuleBase" id="RU361235"/>
    </source>
</evidence>
<accession>A0A6G1LPI2</accession>
<evidence type="ECO:0000259" key="4">
    <source>
        <dbReference type="Pfam" id="PF00135"/>
    </source>
</evidence>
<evidence type="ECO:0000256" key="1">
    <source>
        <dbReference type="ARBA" id="ARBA00005964"/>
    </source>
</evidence>
<dbReference type="InterPro" id="IPR050309">
    <property type="entry name" value="Type-B_Carboxylest/Lipase"/>
</dbReference>
<protein>
    <recommendedName>
        <fullName evidence="3">Carboxylic ester hydrolase</fullName>
        <ecNumber evidence="3">3.1.1.-</ecNumber>
    </recommendedName>
</protein>
<name>A0A6G1LPI2_9PEZI</name>
<feature type="signal peptide" evidence="3">
    <location>
        <begin position="1"/>
        <end position="18"/>
    </location>
</feature>
<feature type="domain" description="Carboxylesterase type B" evidence="4">
    <location>
        <begin position="24"/>
        <end position="349"/>
    </location>
</feature>
<comment type="similarity">
    <text evidence="1 3">Belongs to the type-B carboxylesterase/lipase family.</text>
</comment>
<dbReference type="EMBL" id="ML995808">
    <property type="protein sequence ID" value="KAF2774348.1"/>
    <property type="molecule type" value="Genomic_DNA"/>
</dbReference>
<organism evidence="5 6">
    <name type="scientific">Teratosphaeria nubilosa</name>
    <dbReference type="NCBI Taxonomy" id="161662"/>
    <lineage>
        <taxon>Eukaryota</taxon>
        <taxon>Fungi</taxon>
        <taxon>Dikarya</taxon>
        <taxon>Ascomycota</taxon>
        <taxon>Pezizomycotina</taxon>
        <taxon>Dothideomycetes</taxon>
        <taxon>Dothideomycetidae</taxon>
        <taxon>Mycosphaerellales</taxon>
        <taxon>Teratosphaeriaceae</taxon>
        <taxon>Teratosphaeria</taxon>
    </lineage>
</organism>
<evidence type="ECO:0000313" key="6">
    <source>
        <dbReference type="Proteomes" id="UP000799436"/>
    </source>
</evidence>
<dbReference type="AlphaFoldDB" id="A0A6G1LPI2"/>
<dbReference type="OrthoDB" id="408631at2759"/>
<keyword evidence="2 3" id="KW-0378">Hydrolase</keyword>
<dbReference type="SUPFAM" id="SSF53474">
    <property type="entry name" value="alpha/beta-Hydrolases"/>
    <property type="match status" value="1"/>
</dbReference>
<keyword evidence="6" id="KW-1185">Reference proteome</keyword>
<feature type="chain" id="PRO_5026370525" description="Carboxylic ester hydrolase" evidence="3">
    <location>
        <begin position="19"/>
        <end position="512"/>
    </location>
</feature>
<dbReference type="GO" id="GO:0016787">
    <property type="term" value="F:hydrolase activity"/>
    <property type="evidence" value="ECO:0007669"/>
    <property type="project" value="UniProtKB-KW"/>
</dbReference>
<dbReference type="EC" id="3.1.1.-" evidence="3"/>
<sequence length="512" mass="55794">MSTLLLLLCASVALPVSGLPFGSSLTVRTHTGTYTGLQEPDYPDVRAFRNIPYAQPPVGRLRFQSPQKLPRSRQHHYSHTYPPSCPQFVSSDETFFNQVVPYLMIDNGFQNHSSGLTAQTSAEDCLSLAIWTPSNVTAGAKLPVAFFMTGGAFQTGGIDIPGQIPAAWVNRTQEHIVVTINYRVNIFGFPNAAGSSSANVGILDQRVALEWVADNIASFGGDATRILLWGQSAGAQSVDYHNYAFWNDPISHASFSESGTALKSLTSQDHAKTNFTFVAKSLGCDFASNPQAEMECMQQLPFQLIEDFLGDYNGTNALTFGPVADEVLLFSNYTERATKGYISRSPAIFSDAANNNVALLPWPAKNETAVIDGTLQGWVCPTAQTSLLRQQARRITYRAQYAGNFSNETPDPYLGAYHCADLTMYFGTYGLHATNATTAVSRLERETSDAMQDRLLAFAKDPVNGLVRFGWEKYEEGGKAVRFGADGSAVQAVDVDEIDDACFGKGTYDAYP</sequence>
<dbReference type="InterPro" id="IPR019826">
    <property type="entry name" value="Carboxylesterase_B_AS"/>
</dbReference>
<dbReference type="InterPro" id="IPR002018">
    <property type="entry name" value="CarbesteraseB"/>
</dbReference>
<reference evidence="5" key="1">
    <citation type="journal article" date="2020" name="Stud. Mycol.">
        <title>101 Dothideomycetes genomes: a test case for predicting lifestyles and emergence of pathogens.</title>
        <authorList>
            <person name="Haridas S."/>
            <person name="Albert R."/>
            <person name="Binder M."/>
            <person name="Bloem J."/>
            <person name="Labutti K."/>
            <person name="Salamov A."/>
            <person name="Andreopoulos B."/>
            <person name="Baker S."/>
            <person name="Barry K."/>
            <person name="Bills G."/>
            <person name="Bluhm B."/>
            <person name="Cannon C."/>
            <person name="Castanera R."/>
            <person name="Culley D."/>
            <person name="Daum C."/>
            <person name="Ezra D."/>
            <person name="Gonzalez J."/>
            <person name="Henrissat B."/>
            <person name="Kuo A."/>
            <person name="Liang C."/>
            <person name="Lipzen A."/>
            <person name="Lutzoni F."/>
            <person name="Magnuson J."/>
            <person name="Mondo S."/>
            <person name="Nolan M."/>
            <person name="Ohm R."/>
            <person name="Pangilinan J."/>
            <person name="Park H.-J."/>
            <person name="Ramirez L."/>
            <person name="Alfaro M."/>
            <person name="Sun H."/>
            <person name="Tritt A."/>
            <person name="Yoshinaga Y."/>
            <person name="Zwiers L.-H."/>
            <person name="Turgeon B."/>
            <person name="Goodwin S."/>
            <person name="Spatafora J."/>
            <person name="Crous P."/>
            <person name="Grigoriev I."/>
        </authorList>
    </citation>
    <scope>NUCLEOTIDE SEQUENCE</scope>
    <source>
        <strain evidence="5">CBS 116005</strain>
    </source>
</reference>
<dbReference type="PROSITE" id="PS00122">
    <property type="entry name" value="CARBOXYLESTERASE_B_1"/>
    <property type="match status" value="1"/>
</dbReference>
<gene>
    <name evidence="5" type="ORF">EJ03DRAFT_284538</name>
</gene>
<dbReference type="Pfam" id="PF00135">
    <property type="entry name" value="COesterase"/>
    <property type="match status" value="1"/>
</dbReference>
<evidence type="ECO:0000256" key="2">
    <source>
        <dbReference type="ARBA" id="ARBA00022801"/>
    </source>
</evidence>
<proteinExistence type="inferred from homology"/>
<dbReference type="InterPro" id="IPR029058">
    <property type="entry name" value="AB_hydrolase_fold"/>
</dbReference>